<evidence type="ECO:0000256" key="1">
    <source>
        <dbReference type="SAM" id="MobiDB-lite"/>
    </source>
</evidence>
<name>A0A7J9IKB4_9ROSI</name>
<sequence>GPLLEDKDSHLSHNFSYSFGLDQFQESSKFWKWSNIYIPPNCNFTCFFITAWSGLKFSERIAIDGGCRNLTKDISDSHSSLKNIEQSVDRFDTGVIFVPDEEEFEISSRSFDDIDYLHEEFCPSSLENAAGLSWPLPQEPAPTSPCRRSIKGLSGLPVRRSLVGSFEESLLSGRFFSGKLSQRIVGFFAVLSITGGTFSPQSQKLTFPVTSVDGDCSLLYYASIDLSRNSSSSKCRDQKLKRGLGNDEQQAVRSRLHIPMKGRIKLVLSNPEKTPLHTFFCNYDLSDMPAGTKTFVRQKITLASSVPNFAELNSSEVKGNEGLDSIQITSCNNVRCKEHGDAYQRTNQKLSHSGIKINENTKGAGSLRYALHLRFLCPSPKKSSKSFQRGKSDLGPIPQKTGSDRDGDRRFYLVQ</sequence>
<comment type="caution">
    <text evidence="3">The sequence shown here is derived from an EMBL/GenBank/DDBJ whole genome shotgun (WGS) entry which is preliminary data.</text>
</comment>
<proteinExistence type="predicted"/>
<organism evidence="3 4">
    <name type="scientific">Gossypium armourianum</name>
    <dbReference type="NCBI Taxonomy" id="34283"/>
    <lineage>
        <taxon>Eukaryota</taxon>
        <taxon>Viridiplantae</taxon>
        <taxon>Streptophyta</taxon>
        <taxon>Embryophyta</taxon>
        <taxon>Tracheophyta</taxon>
        <taxon>Spermatophyta</taxon>
        <taxon>Magnoliopsida</taxon>
        <taxon>eudicotyledons</taxon>
        <taxon>Gunneridae</taxon>
        <taxon>Pentapetalae</taxon>
        <taxon>rosids</taxon>
        <taxon>malvids</taxon>
        <taxon>Malvales</taxon>
        <taxon>Malvaceae</taxon>
        <taxon>Malvoideae</taxon>
        <taxon>Gossypium</taxon>
    </lineage>
</organism>
<dbReference type="InterPro" id="IPR025261">
    <property type="entry name" value="Atos-like_cons_dom"/>
</dbReference>
<feature type="domain" description="Atos-like conserved" evidence="2">
    <location>
        <begin position="162"/>
        <end position="221"/>
    </location>
</feature>
<dbReference type="PANTHER" id="PTHR13199">
    <property type="entry name" value="GH03947P"/>
    <property type="match status" value="1"/>
</dbReference>
<evidence type="ECO:0000259" key="2">
    <source>
        <dbReference type="SMART" id="SM01177"/>
    </source>
</evidence>
<keyword evidence="4" id="KW-1185">Reference proteome</keyword>
<accession>A0A7J9IKB4</accession>
<feature type="region of interest" description="Disordered" evidence="1">
    <location>
        <begin position="380"/>
        <end position="415"/>
    </location>
</feature>
<evidence type="ECO:0000313" key="4">
    <source>
        <dbReference type="Proteomes" id="UP000593575"/>
    </source>
</evidence>
<dbReference type="AlphaFoldDB" id="A0A7J9IKB4"/>
<dbReference type="EMBL" id="JABFAE010000001">
    <property type="protein sequence ID" value="MBA0822577.1"/>
    <property type="molecule type" value="Genomic_DNA"/>
</dbReference>
<dbReference type="InterPro" id="IPR051506">
    <property type="entry name" value="ATOS_Transcription_Regulators"/>
</dbReference>
<dbReference type="SMART" id="SM01177">
    <property type="entry name" value="DUF4210"/>
    <property type="match status" value="1"/>
</dbReference>
<dbReference type="PANTHER" id="PTHR13199:SF23">
    <property type="entry name" value="MEIOSIS CHROMOSOME SEGREGATION FAMILY PROTEIN"/>
    <property type="match status" value="1"/>
</dbReference>
<dbReference type="Proteomes" id="UP000593575">
    <property type="component" value="Unassembled WGS sequence"/>
</dbReference>
<gene>
    <name evidence="3" type="ORF">Goarm_019371</name>
</gene>
<feature type="compositionally biased region" description="Basic and acidic residues" evidence="1">
    <location>
        <begin position="402"/>
        <end position="415"/>
    </location>
</feature>
<feature type="non-terminal residue" evidence="3">
    <location>
        <position position="415"/>
    </location>
</feature>
<evidence type="ECO:0000313" key="3">
    <source>
        <dbReference type="EMBL" id="MBA0822577.1"/>
    </source>
</evidence>
<reference evidence="3 4" key="1">
    <citation type="journal article" date="2019" name="Genome Biol. Evol.">
        <title>Insights into the evolution of the New World diploid cottons (Gossypium, subgenus Houzingenia) based on genome sequencing.</title>
        <authorList>
            <person name="Grover C.E."/>
            <person name="Arick M.A. 2nd"/>
            <person name="Thrash A."/>
            <person name="Conover J.L."/>
            <person name="Sanders W.S."/>
            <person name="Peterson D.G."/>
            <person name="Frelichowski J.E."/>
            <person name="Scheffler J.A."/>
            <person name="Scheffler B.E."/>
            <person name="Wendel J.F."/>
        </authorList>
    </citation>
    <scope>NUCLEOTIDE SEQUENCE [LARGE SCALE GENOMIC DNA]</scope>
    <source>
        <strain evidence="3">6</strain>
        <tissue evidence="3">Leaf</tissue>
    </source>
</reference>
<protein>
    <recommendedName>
        <fullName evidence="2">Atos-like conserved domain-containing protein</fullName>
    </recommendedName>
</protein>